<reference evidence="4" key="1">
    <citation type="journal article" date="2017" name="Nature">
        <title>The sunflower genome provides insights into oil metabolism, flowering and Asterid evolution.</title>
        <authorList>
            <person name="Badouin H."/>
            <person name="Gouzy J."/>
            <person name="Grassa C.J."/>
            <person name="Murat F."/>
            <person name="Staton S.E."/>
            <person name="Cottret L."/>
            <person name="Lelandais-Briere C."/>
            <person name="Owens G.L."/>
            <person name="Carrere S."/>
            <person name="Mayjonade B."/>
            <person name="Legrand L."/>
            <person name="Gill N."/>
            <person name="Kane N.C."/>
            <person name="Bowers J.E."/>
            <person name="Hubner S."/>
            <person name="Bellec A."/>
            <person name="Berard A."/>
            <person name="Berges H."/>
            <person name="Blanchet N."/>
            <person name="Boniface M.C."/>
            <person name="Brunel D."/>
            <person name="Catrice O."/>
            <person name="Chaidir N."/>
            <person name="Claudel C."/>
            <person name="Donnadieu C."/>
            <person name="Faraut T."/>
            <person name="Fievet G."/>
            <person name="Helmstetter N."/>
            <person name="King M."/>
            <person name="Knapp S.J."/>
            <person name="Lai Z."/>
            <person name="Le Paslier M.C."/>
            <person name="Lippi Y."/>
            <person name="Lorenzon L."/>
            <person name="Mandel J.R."/>
            <person name="Marage G."/>
            <person name="Marchand G."/>
            <person name="Marquand E."/>
            <person name="Bret-Mestries E."/>
            <person name="Morien E."/>
            <person name="Nambeesan S."/>
            <person name="Nguyen T."/>
            <person name="Pegot-Espagnet P."/>
            <person name="Pouilly N."/>
            <person name="Raftis F."/>
            <person name="Sallet E."/>
            <person name="Schiex T."/>
            <person name="Thomas J."/>
            <person name="Vandecasteele C."/>
            <person name="Vares D."/>
            <person name="Vear F."/>
            <person name="Vautrin S."/>
            <person name="Crespi M."/>
            <person name="Mangin B."/>
            <person name="Burke J.M."/>
            <person name="Salse J."/>
            <person name="Munos S."/>
            <person name="Vincourt P."/>
            <person name="Rieseberg L.H."/>
            <person name="Langlade N.B."/>
        </authorList>
    </citation>
    <scope>NUCLEOTIDE SEQUENCE</scope>
    <source>
        <tissue evidence="4">Leaves</tissue>
    </source>
</reference>
<keyword evidence="4" id="KW-0378">Hydrolase</keyword>
<name>A0A9K3EKF3_HELAN</name>
<dbReference type="PANTHER" id="PTHR45623:SF13">
    <property type="entry name" value="HELICASE PROTEIN MOM1"/>
    <property type="match status" value="1"/>
</dbReference>
<comment type="caution">
    <text evidence="4">The sequence shown here is derived from an EMBL/GenBank/DDBJ whole genome shotgun (WGS) entry which is preliminary data.</text>
</comment>
<dbReference type="Pfam" id="PF00176">
    <property type="entry name" value="SNF2-rel_dom"/>
    <property type="match status" value="1"/>
</dbReference>
<accession>A0A9K3EKF3</accession>
<evidence type="ECO:0000259" key="3">
    <source>
        <dbReference type="Pfam" id="PF00176"/>
    </source>
</evidence>
<dbReference type="Gene3D" id="3.40.50.10810">
    <property type="entry name" value="Tandem AAA-ATPase domain"/>
    <property type="match status" value="1"/>
</dbReference>
<dbReference type="GO" id="GO:0003678">
    <property type="term" value="F:DNA helicase activity"/>
    <property type="evidence" value="ECO:0007669"/>
    <property type="project" value="UniProtKB-EC"/>
</dbReference>
<sequence length="753" mass="85672">MFKLHILFFYLYFSNRMLQDRLVKVVSFVLSLLDNIKKPILILASSSALSLWKLEFSKRSKSVNVVTYNGNKDIRAAIKDLEFQVLLSSPDAIVEDIEIVDRIKWALLVIEECQRHIFSTHLKKLQMVTADMKLLTVSGESVDICESYQNFLSFLDCKYENINTDADVETNDININTLKERLSPFIAFECKLTTPGFQEYWVPVHLSSMQIEQYCSILASNFEALSSYSKNSSFHNIITQIRKVLFVHVTCCDHPYLVDPTLRNSSNDASLIDPLDAEVNVSGKLQLLDKLLLEIKRSGLRALVLFQSTVNSEKISTGHLLDDLVHQRFGQDSYVYIPGKILSKSIRAKKKESLKMFNKEASDSFICLCDYRACHSSVRLSRVDVVILFNSDPNPSNDIKALKRVTIDSPRERLNILRLYSSFTVEEKALILSKQGTTVNYTSSSVCHQLLTWGASYLFSKLQSCTDSWPLSFIDDLVCKLSSLLRNTGVQTGPTGPTNRSIISNAEMQNGAYSGSIMLFGETEAHMKESCSVDEYLSDDSPSVFWSNVVKQSQHGPKNSCSRLSQRVQKSPSFVRKKPRSKRRKRAGTTVIHRYMKIIFQTVINMLIIILLFNTAKCMPFDSQQSCENVIDGCRSGSQQSQTDQTSSSTPLEAEIERILKEREQITKTHQEKKSMLLAEREKEISEVHKKYDALIRDSDMSLTKEIKNLDDYHKLVNAHKLLAEILAQKFEDTQNVKRSKKGINISFPSYII</sequence>
<keyword evidence="2" id="KW-0539">Nucleus</keyword>
<keyword evidence="4" id="KW-0067">ATP-binding</keyword>
<evidence type="ECO:0000313" key="4">
    <source>
        <dbReference type="EMBL" id="KAF5774456.1"/>
    </source>
</evidence>
<dbReference type="InterPro" id="IPR027417">
    <property type="entry name" value="P-loop_NTPase"/>
</dbReference>
<keyword evidence="4" id="KW-0547">Nucleotide-binding</keyword>
<evidence type="ECO:0000256" key="1">
    <source>
        <dbReference type="ARBA" id="ARBA00004123"/>
    </source>
</evidence>
<dbReference type="Gene3D" id="6.10.250.1310">
    <property type="match status" value="1"/>
</dbReference>
<dbReference type="GO" id="GO:0005634">
    <property type="term" value="C:nucleus"/>
    <property type="evidence" value="ECO:0007669"/>
    <property type="project" value="UniProtKB-SubCell"/>
</dbReference>
<dbReference type="Gene3D" id="3.40.50.300">
    <property type="entry name" value="P-loop containing nucleotide triphosphate hydrolases"/>
    <property type="match status" value="1"/>
</dbReference>
<dbReference type="AlphaFoldDB" id="A0A9K3EKF3"/>
<dbReference type="InterPro" id="IPR038718">
    <property type="entry name" value="SNF2-like_sf"/>
</dbReference>
<dbReference type="InterPro" id="IPR000330">
    <property type="entry name" value="SNF2_N"/>
</dbReference>
<dbReference type="EC" id="3.6.4.12" evidence="4"/>
<dbReference type="Proteomes" id="UP000215914">
    <property type="component" value="Unassembled WGS sequence"/>
</dbReference>
<evidence type="ECO:0000313" key="5">
    <source>
        <dbReference type="Proteomes" id="UP000215914"/>
    </source>
</evidence>
<dbReference type="GO" id="GO:0005524">
    <property type="term" value="F:ATP binding"/>
    <property type="evidence" value="ECO:0007669"/>
    <property type="project" value="InterPro"/>
</dbReference>
<evidence type="ECO:0000256" key="2">
    <source>
        <dbReference type="ARBA" id="ARBA00023242"/>
    </source>
</evidence>
<dbReference type="EMBL" id="MNCJ02000328">
    <property type="protein sequence ID" value="KAF5774456.1"/>
    <property type="molecule type" value="Genomic_DNA"/>
</dbReference>
<organism evidence="4 5">
    <name type="scientific">Helianthus annuus</name>
    <name type="common">Common sunflower</name>
    <dbReference type="NCBI Taxonomy" id="4232"/>
    <lineage>
        <taxon>Eukaryota</taxon>
        <taxon>Viridiplantae</taxon>
        <taxon>Streptophyta</taxon>
        <taxon>Embryophyta</taxon>
        <taxon>Tracheophyta</taxon>
        <taxon>Spermatophyta</taxon>
        <taxon>Magnoliopsida</taxon>
        <taxon>eudicotyledons</taxon>
        <taxon>Gunneridae</taxon>
        <taxon>Pentapetalae</taxon>
        <taxon>asterids</taxon>
        <taxon>campanulids</taxon>
        <taxon>Asterales</taxon>
        <taxon>Asteraceae</taxon>
        <taxon>Asteroideae</taxon>
        <taxon>Heliantheae alliance</taxon>
        <taxon>Heliantheae</taxon>
        <taxon>Helianthus</taxon>
    </lineage>
</organism>
<dbReference type="PANTHER" id="PTHR45623">
    <property type="entry name" value="CHROMODOMAIN-HELICASE-DNA-BINDING PROTEIN 3-RELATED-RELATED"/>
    <property type="match status" value="1"/>
</dbReference>
<keyword evidence="4" id="KW-0347">Helicase</keyword>
<dbReference type="GO" id="GO:0016787">
    <property type="term" value="F:hydrolase activity"/>
    <property type="evidence" value="ECO:0007669"/>
    <property type="project" value="UniProtKB-KW"/>
</dbReference>
<dbReference type="SUPFAM" id="SSF52540">
    <property type="entry name" value="P-loop containing nucleoside triphosphate hydrolases"/>
    <property type="match status" value="2"/>
</dbReference>
<comment type="subcellular location">
    <subcellularLocation>
        <location evidence="1">Nucleus</location>
    </subcellularLocation>
</comment>
<gene>
    <name evidence="4" type="ORF">HanXRQr2_Chr13g0600641</name>
</gene>
<protein>
    <submittedName>
        <fullName evidence="4">DNA helicase chromatin remodeling SNF2 family</fullName>
        <ecNumber evidence="4">3.6.4.12</ecNumber>
    </submittedName>
</protein>
<dbReference type="Gramene" id="mRNA:HanXRQr2_Chr13g0600641">
    <property type="protein sequence ID" value="mRNA:HanXRQr2_Chr13g0600641"/>
    <property type="gene ID" value="HanXRQr2_Chr13g0600641"/>
</dbReference>
<reference evidence="4" key="2">
    <citation type="submission" date="2020-06" db="EMBL/GenBank/DDBJ databases">
        <title>Helianthus annuus Genome sequencing and assembly Release 2.</title>
        <authorList>
            <person name="Gouzy J."/>
            <person name="Langlade N."/>
            <person name="Munos S."/>
        </authorList>
    </citation>
    <scope>NUCLEOTIDE SEQUENCE</scope>
    <source>
        <tissue evidence="4">Leaves</tissue>
    </source>
</reference>
<feature type="domain" description="SNF2 N-terminal" evidence="3">
    <location>
        <begin position="33"/>
        <end position="255"/>
    </location>
</feature>
<proteinExistence type="predicted"/>
<keyword evidence="5" id="KW-1185">Reference proteome</keyword>